<proteinExistence type="predicted"/>
<accession>A0ABT7MLC7</accession>
<reference evidence="7 8" key="1">
    <citation type="submission" date="2023-06" db="EMBL/GenBank/DDBJ databases">
        <title>Influencing factors and mechanism of Cr(VI) reduction by facultative anaerobic Exiguobacterium sp. PY14.</title>
        <authorList>
            <person name="Zou L."/>
        </authorList>
    </citation>
    <scope>NUCLEOTIDE SEQUENCE [LARGE SCALE GENOMIC DNA]</scope>
    <source>
        <strain evidence="7 8">PY14</strain>
    </source>
</reference>
<keyword evidence="8" id="KW-1185">Reference proteome</keyword>
<dbReference type="Gene3D" id="2.102.10.10">
    <property type="entry name" value="Rieske [2Fe-2S] iron-sulphur domain"/>
    <property type="match status" value="1"/>
</dbReference>
<keyword evidence="3" id="KW-0408">Iron</keyword>
<dbReference type="PRINTS" id="PR00162">
    <property type="entry name" value="RIESKE"/>
</dbReference>
<dbReference type="PANTHER" id="PTHR13847:SF274">
    <property type="entry name" value="RIESKE 2FE-2S IRON-SULFUR PROTEIN YHFW-RELATED"/>
    <property type="match status" value="1"/>
</dbReference>
<evidence type="ECO:0000313" key="7">
    <source>
        <dbReference type="EMBL" id="MDL5376225.1"/>
    </source>
</evidence>
<evidence type="ECO:0000256" key="1">
    <source>
        <dbReference type="ARBA" id="ARBA00022714"/>
    </source>
</evidence>
<dbReference type="Gene3D" id="3.30.9.10">
    <property type="entry name" value="D-Amino Acid Oxidase, subunit A, domain 2"/>
    <property type="match status" value="1"/>
</dbReference>
<protein>
    <submittedName>
        <fullName evidence="7">FAD-dependent oxidoreductase</fullName>
        <ecNumber evidence="7">1.-.-.-</ecNumber>
    </submittedName>
</protein>
<organism evidence="7 8">
    <name type="scientific">Exiguobacterium mexicanum</name>
    <dbReference type="NCBI Taxonomy" id="340146"/>
    <lineage>
        <taxon>Bacteria</taxon>
        <taxon>Bacillati</taxon>
        <taxon>Bacillota</taxon>
        <taxon>Bacilli</taxon>
        <taxon>Bacillales</taxon>
        <taxon>Bacillales Family XII. Incertae Sedis</taxon>
        <taxon>Exiguobacterium</taxon>
    </lineage>
</organism>
<feature type="domain" description="Rieske" evidence="6">
    <location>
        <begin position="419"/>
        <end position="500"/>
    </location>
</feature>
<dbReference type="PANTHER" id="PTHR13847">
    <property type="entry name" value="SARCOSINE DEHYDROGENASE-RELATED"/>
    <property type="match status" value="1"/>
</dbReference>
<evidence type="ECO:0000256" key="3">
    <source>
        <dbReference type="ARBA" id="ARBA00023004"/>
    </source>
</evidence>
<keyword evidence="2" id="KW-0479">Metal-binding</keyword>
<evidence type="ECO:0000259" key="6">
    <source>
        <dbReference type="PROSITE" id="PS51296"/>
    </source>
</evidence>
<dbReference type="Pfam" id="PF01266">
    <property type="entry name" value="DAO"/>
    <property type="match status" value="1"/>
</dbReference>
<dbReference type="SUPFAM" id="SSF50022">
    <property type="entry name" value="ISP domain"/>
    <property type="match status" value="1"/>
</dbReference>
<evidence type="ECO:0000256" key="2">
    <source>
        <dbReference type="ARBA" id="ARBA00022723"/>
    </source>
</evidence>
<evidence type="ECO:0000256" key="4">
    <source>
        <dbReference type="ARBA" id="ARBA00023014"/>
    </source>
</evidence>
<dbReference type="InterPro" id="IPR006076">
    <property type="entry name" value="FAD-dep_OxRdtase"/>
</dbReference>
<dbReference type="PROSITE" id="PS51296">
    <property type="entry name" value="RIESKE"/>
    <property type="match status" value="1"/>
</dbReference>
<name>A0ABT7MLC7_9BACL</name>
<dbReference type="InterPro" id="IPR017941">
    <property type="entry name" value="Rieske_2Fe-2S"/>
</dbReference>
<dbReference type="Pfam" id="PF00355">
    <property type="entry name" value="Rieske"/>
    <property type="match status" value="1"/>
</dbReference>
<dbReference type="Proteomes" id="UP001230807">
    <property type="component" value="Unassembled WGS sequence"/>
</dbReference>
<dbReference type="InterPro" id="IPR005805">
    <property type="entry name" value="Rieske_Fe-S_prot_C"/>
</dbReference>
<dbReference type="Gene3D" id="3.50.50.60">
    <property type="entry name" value="FAD/NAD(P)-binding domain"/>
    <property type="match status" value="1"/>
</dbReference>
<keyword evidence="1" id="KW-0001">2Fe-2S</keyword>
<evidence type="ECO:0000256" key="5">
    <source>
        <dbReference type="ARBA" id="ARBA00023157"/>
    </source>
</evidence>
<dbReference type="GO" id="GO:0016491">
    <property type="term" value="F:oxidoreductase activity"/>
    <property type="evidence" value="ECO:0007669"/>
    <property type="project" value="UniProtKB-KW"/>
</dbReference>
<dbReference type="RefSeq" id="WP_286038196.1">
    <property type="nucleotide sequence ID" value="NZ_CP183077.1"/>
</dbReference>
<evidence type="ECO:0000313" key="8">
    <source>
        <dbReference type="Proteomes" id="UP001230807"/>
    </source>
</evidence>
<dbReference type="InterPro" id="IPR036922">
    <property type="entry name" value="Rieske_2Fe-2S_sf"/>
</dbReference>
<dbReference type="InterPro" id="IPR036188">
    <property type="entry name" value="FAD/NAD-bd_sf"/>
</dbReference>
<dbReference type="CDD" id="cd03477">
    <property type="entry name" value="Rieske_YhfW_C"/>
    <property type="match status" value="1"/>
</dbReference>
<dbReference type="SUPFAM" id="SSF51905">
    <property type="entry name" value="FAD/NAD(P)-binding domain"/>
    <property type="match status" value="1"/>
</dbReference>
<comment type="caution">
    <text evidence="7">The sequence shown here is derived from an EMBL/GenBank/DDBJ whole genome shotgun (WGS) entry which is preliminary data.</text>
</comment>
<dbReference type="InterPro" id="IPR038010">
    <property type="entry name" value="YhfW_C"/>
</dbReference>
<gene>
    <name evidence="7" type="ORF">QR695_04285</name>
</gene>
<dbReference type="EC" id="1.-.-.-" evidence="7"/>
<keyword evidence="7" id="KW-0560">Oxidoreductase</keyword>
<sequence length="510" mass="57025">MHRHPFTNSLWRQHNAATPYPRLESSISCDIVVIGAGIAGLVTAYELQQRGKQVVLLEATEIGRGTTGHTTAKCSVQHGTVYSKLIRTFNQETARLYYEFNEQGLAYLRQQVEAGFDIDFETKDSYLYSIDGSSQLVAEREAYAQLELPGGDATEEVKAVLPFEVKQAIVIRDQAQMHPVKYLHELANRFVAAGGRLHEKTRATEISSGPRPIVTTSTGRRVQVNQVVVATHYPFNDIRGLYFSKFEVERSYIVACETEQSVPDGMYLSVDQPSRSFRTFKDGDKTYMLVGGEGHLSGHVTETRSRYDRLDRFAHDSFGAKKASFRWSSQDLITLDHLPYIGQMFSREPDVFVATGFAKWGMTNGIAGGLLLADRLTGRPNRFNDLLDPQRSKLKPADVGQFLKTNLDTAVQFVKGSLERPGTLDDLQLDEGGIVQVNGKKVGAYRDLDNECHLVSTRCTHMGCTVNWNDAERSWDCPCHGSRFDTKGNVLEGPATQPLAYDRKIDVPKQ</sequence>
<keyword evidence="5" id="KW-1015">Disulfide bond</keyword>
<dbReference type="EMBL" id="JASWER010000001">
    <property type="protein sequence ID" value="MDL5376225.1"/>
    <property type="molecule type" value="Genomic_DNA"/>
</dbReference>
<keyword evidence="4" id="KW-0411">Iron-sulfur</keyword>